<dbReference type="InterPro" id="IPR018389">
    <property type="entry name" value="DctP_fam"/>
</dbReference>
<reference evidence="3 4" key="1">
    <citation type="submission" date="2020-07" db="EMBL/GenBank/DDBJ databases">
        <title>Taxonomic revisions and descriptions of new bacterial species based on genomic comparisons in the high-G+C-content subgroup of the family Alcaligenaceae.</title>
        <authorList>
            <person name="Szabo A."/>
            <person name="Felfoldi T."/>
        </authorList>
    </citation>
    <scope>NUCLEOTIDE SEQUENCE [LARGE SCALE GENOMIC DNA]</scope>
    <source>
        <strain evidence="3 4">DSM 25667</strain>
    </source>
</reference>
<dbReference type="PANTHER" id="PTHR33376:SF15">
    <property type="entry name" value="BLL6794 PROTEIN"/>
    <property type="match status" value="1"/>
</dbReference>
<keyword evidence="4" id="KW-1185">Reference proteome</keyword>
<dbReference type="GO" id="GO:0055085">
    <property type="term" value="P:transmembrane transport"/>
    <property type="evidence" value="ECO:0007669"/>
    <property type="project" value="InterPro"/>
</dbReference>
<dbReference type="Gene3D" id="3.40.190.170">
    <property type="entry name" value="Bacterial extracellular solute-binding protein, family 7"/>
    <property type="match status" value="1"/>
</dbReference>
<dbReference type="CDD" id="cd13601">
    <property type="entry name" value="PBP2_TRAP_DctP1_3_4_like"/>
    <property type="match status" value="1"/>
</dbReference>
<dbReference type="RefSeq" id="WP_130039861.1">
    <property type="nucleotide sequence ID" value="NZ_JACCEV010000004.1"/>
</dbReference>
<organism evidence="3 4">
    <name type="scientific">Pollutimonas harenae</name>
    <dbReference type="NCBI Taxonomy" id="657015"/>
    <lineage>
        <taxon>Bacteria</taxon>
        <taxon>Pseudomonadati</taxon>
        <taxon>Pseudomonadota</taxon>
        <taxon>Betaproteobacteria</taxon>
        <taxon>Burkholderiales</taxon>
        <taxon>Alcaligenaceae</taxon>
        <taxon>Pollutimonas</taxon>
    </lineage>
</organism>
<sequence length="343" mass="37165">MKIKAMHGTRLAVSLGLVLGLSQAATAADTITLRVADSFPTGHYIPDALTKPFMEEVERKTNNAVKFEYYPGQQLGKAKDMLSLTLSGVADIAYIAPSFVSDKMPLAAVAELPGNFTTSCEGTNAYWKLAQEGGILDEKEFKPLGIHVLFTLVLPPYQVFLGHGELKDIASLQGMKIRTSGGAKDIAARKLGAVSIQMATPEVHEALSRGTIDGMLFPYSSIISYDLQNMVKYSTVGENFGSFIVNYAISEKRWKALSPEIQKAMTEVGNAMTAKACEVSQERESSDMKKIEAAGDKLVTLSDADKKTVHELMGTVGAEWAQELDKRGKAGTEVLNAYKEALK</sequence>
<dbReference type="InterPro" id="IPR038404">
    <property type="entry name" value="TRAP_DctP_sf"/>
</dbReference>
<evidence type="ECO:0000313" key="3">
    <source>
        <dbReference type="EMBL" id="NYT86720.1"/>
    </source>
</evidence>
<dbReference type="PANTHER" id="PTHR33376">
    <property type="match status" value="1"/>
</dbReference>
<evidence type="ECO:0000256" key="1">
    <source>
        <dbReference type="ARBA" id="ARBA00022729"/>
    </source>
</evidence>
<dbReference type="AlphaFoldDB" id="A0A853H3W8"/>
<dbReference type="NCBIfam" id="NF037995">
    <property type="entry name" value="TRAP_S1"/>
    <property type="match status" value="1"/>
</dbReference>
<name>A0A853H3W8_9BURK</name>
<evidence type="ECO:0000313" key="4">
    <source>
        <dbReference type="Proteomes" id="UP000554144"/>
    </source>
</evidence>
<evidence type="ECO:0000256" key="2">
    <source>
        <dbReference type="SAM" id="SignalP"/>
    </source>
</evidence>
<dbReference type="Pfam" id="PF03480">
    <property type="entry name" value="DctP"/>
    <property type="match status" value="1"/>
</dbReference>
<protein>
    <submittedName>
        <fullName evidence="3">TRAP transporter substrate-binding protein DctP</fullName>
    </submittedName>
</protein>
<gene>
    <name evidence="3" type="primary">dctP</name>
    <name evidence="3" type="ORF">H0A62_14000</name>
</gene>
<dbReference type="EMBL" id="JACCEV010000004">
    <property type="protein sequence ID" value="NYT86720.1"/>
    <property type="molecule type" value="Genomic_DNA"/>
</dbReference>
<comment type="caution">
    <text evidence="3">The sequence shown here is derived from an EMBL/GenBank/DDBJ whole genome shotgun (WGS) entry which is preliminary data.</text>
</comment>
<feature type="signal peptide" evidence="2">
    <location>
        <begin position="1"/>
        <end position="27"/>
    </location>
</feature>
<feature type="chain" id="PRO_5032473635" evidence="2">
    <location>
        <begin position="28"/>
        <end position="343"/>
    </location>
</feature>
<accession>A0A853H3W8</accession>
<dbReference type="OrthoDB" id="9177965at2"/>
<dbReference type="Proteomes" id="UP000554144">
    <property type="component" value="Unassembled WGS sequence"/>
</dbReference>
<proteinExistence type="predicted"/>
<keyword evidence="1 2" id="KW-0732">Signal</keyword>